<protein>
    <recommendedName>
        <fullName evidence="2">Neutral/alkaline non-lysosomal ceramidase N-terminal domain-containing protein</fullName>
    </recommendedName>
</protein>
<reference evidence="1" key="1">
    <citation type="submission" date="2024-05" db="EMBL/GenBank/DDBJ databases">
        <title>Planctomycetes of the genus Singulisphaera possess chitinolytic capabilities.</title>
        <authorList>
            <person name="Ivanova A."/>
        </authorList>
    </citation>
    <scope>NUCLEOTIDE SEQUENCE</scope>
    <source>
        <strain evidence="1">Ch08T</strain>
    </source>
</reference>
<gene>
    <name evidence="1" type="ORF">V5E97_30540</name>
</gene>
<proteinExistence type="predicted"/>
<organism evidence="1">
    <name type="scientific">Singulisphaera sp. Ch08</name>
    <dbReference type="NCBI Taxonomy" id="3120278"/>
    <lineage>
        <taxon>Bacteria</taxon>
        <taxon>Pseudomonadati</taxon>
        <taxon>Planctomycetota</taxon>
        <taxon>Planctomycetia</taxon>
        <taxon>Isosphaerales</taxon>
        <taxon>Isosphaeraceae</taxon>
        <taxon>Singulisphaera</taxon>
    </lineage>
</organism>
<name>A0AAU7CBY8_9BACT</name>
<evidence type="ECO:0008006" key="2">
    <source>
        <dbReference type="Google" id="ProtNLM"/>
    </source>
</evidence>
<sequence>MLAFHLATFKVDATPPNGHSLCGGWIKPVVGVDDPLWLRGVVLQGAGLPIVLASLDWTGVMDESHRLWTEALAEAAHTTPDRVALHCVHQHNAPFIDREGNALLRKANATPLLYDEAFVDGLVKQAAAVVRESLTTAKPVTHIRAGQAEVLEVASNRRVIGPDGKIRFTRGSATPNPEARAEPVGTIDPILKSVGFFQGDRPLARLYYYTTHPMSYYGDGRVSSDFAGLARQKRGADEPDTFHVYFTGAAGNVTAGKYNDGNHANREILANRIHTAMKAADAHAQDRARPLDSAEWVTSPFRFAARSDLDLDKLKAIVANPKETVVNRNRMAMSCGWLMRVASRRPILLSKLELAGVTLLHLPAETFVEYQLGAQLERPDTLLATAAYGDGGPWYIPLEKSFAEGGYEPSVAGVAITSETPYRKAISDLLKKQA</sequence>
<dbReference type="EMBL" id="CP155447">
    <property type="protein sequence ID" value="XBH02630.1"/>
    <property type="molecule type" value="Genomic_DNA"/>
</dbReference>
<accession>A0AAU7CBY8</accession>
<dbReference type="RefSeq" id="WP_406695371.1">
    <property type="nucleotide sequence ID" value="NZ_CP155447.1"/>
</dbReference>
<dbReference type="AlphaFoldDB" id="A0AAU7CBY8"/>
<evidence type="ECO:0000313" key="1">
    <source>
        <dbReference type="EMBL" id="XBH02630.1"/>
    </source>
</evidence>